<reference evidence="2 3" key="1">
    <citation type="submission" date="2015-07" db="EMBL/GenBank/DDBJ databases">
        <authorList>
            <person name="O'Brien H.E."/>
            <person name="Thakur S."/>
            <person name="Gong Y."/>
            <person name="Wang P.W."/>
            <person name="Guttman D.S."/>
        </authorList>
    </citation>
    <scope>NUCLEOTIDE SEQUENCE</scope>
    <source>
        <strain evidence="2 3">107</strain>
    </source>
</reference>
<gene>
    <name evidence="1" type="ORF">AC499_0309</name>
    <name evidence="2" type="ORF">AC499_1268</name>
</gene>
<name>A0ABR5KTA3_PSEAV</name>
<protein>
    <recommendedName>
        <fullName evidence="4">Cyclic lactone autoinducer peptide</fullName>
    </recommendedName>
</protein>
<dbReference type="EMBL" id="LGLK01000057">
    <property type="protein sequence ID" value="KPC17107.1"/>
    <property type="molecule type" value="Genomic_DNA"/>
</dbReference>
<evidence type="ECO:0000313" key="2">
    <source>
        <dbReference type="EMBL" id="KPC18066.1"/>
    </source>
</evidence>
<dbReference type="Proteomes" id="UP000037943">
    <property type="component" value="Unassembled WGS sequence"/>
</dbReference>
<reference evidence="2 3" key="2">
    <citation type="submission" date="2015-10" db="EMBL/GenBank/DDBJ databases">
        <title>Comparative genomics and high-throughput reverse genetic screens identify a new phytobacterial MAMP and an Arabidopsis receptor required for immune elicitation.</title>
        <authorList>
            <person name="Mott G.A."/>
            <person name="Thakur S."/>
            <person name="Wang P.W."/>
            <person name="Desveaux D."/>
            <person name="Guttman D.S."/>
        </authorList>
    </citation>
    <scope>NUCLEOTIDE SEQUENCE [LARGE SCALE GENOMIC DNA]</scope>
    <source>
        <strain evidence="2 3">107</strain>
    </source>
</reference>
<accession>A0ABR5KTA3</accession>
<proteinExistence type="predicted"/>
<organism evidence="2 3">
    <name type="scientific">Pseudomonas amygdali pv. lachrymans</name>
    <name type="common">Pseudomonas syringae pv. lachrymans</name>
    <dbReference type="NCBI Taxonomy" id="53707"/>
    <lineage>
        <taxon>Bacteria</taxon>
        <taxon>Pseudomonadati</taxon>
        <taxon>Pseudomonadota</taxon>
        <taxon>Gammaproteobacteria</taxon>
        <taxon>Pseudomonadales</taxon>
        <taxon>Pseudomonadaceae</taxon>
        <taxon>Pseudomonas</taxon>
        <taxon>Pseudomonas amygdali</taxon>
    </lineage>
</organism>
<evidence type="ECO:0008006" key="4">
    <source>
        <dbReference type="Google" id="ProtNLM"/>
    </source>
</evidence>
<dbReference type="EMBL" id="LGLK01000057">
    <property type="protein sequence ID" value="KPC18066.1"/>
    <property type="molecule type" value="Genomic_DNA"/>
</dbReference>
<evidence type="ECO:0000313" key="1">
    <source>
        <dbReference type="EMBL" id="KPC17107.1"/>
    </source>
</evidence>
<keyword evidence="3" id="KW-1185">Reference proteome</keyword>
<sequence length="39" mass="4336">MKSFLLRFLAAMLGSVTSMVHKAPASILEQKAPSQHDMY</sequence>
<evidence type="ECO:0000313" key="3">
    <source>
        <dbReference type="Proteomes" id="UP000037943"/>
    </source>
</evidence>
<comment type="caution">
    <text evidence="2">The sequence shown here is derived from an EMBL/GenBank/DDBJ whole genome shotgun (WGS) entry which is preliminary data.</text>
</comment>